<reference evidence="4" key="1">
    <citation type="submission" date="2011-02" db="EMBL/GenBank/DDBJ databases">
        <title>Complete sequence of Methanobacterium sp. AL-21.</title>
        <authorList>
            <consortium name="US DOE Joint Genome Institute"/>
            <person name="Lucas S."/>
            <person name="Copeland A."/>
            <person name="Lapidus A."/>
            <person name="Cheng J.-F."/>
            <person name="Goodwin L."/>
            <person name="Pitluck S."/>
            <person name="Chertkov O."/>
            <person name="Detter J.C."/>
            <person name="Han C."/>
            <person name="Tapia R."/>
            <person name="Land M."/>
            <person name="Hauser L."/>
            <person name="Kyrpides N."/>
            <person name="Ivanova N."/>
            <person name="Mikhailova N."/>
            <person name="Pagani I."/>
            <person name="Cadillo-Quiroz H."/>
            <person name="Imachi H."/>
            <person name="Zinder S."/>
            <person name="Liu W."/>
            <person name="Woyke T."/>
        </authorList>
    </citation>
    <scope>NUCLEOTIDE SEQUENCE [LARGE SCALE GENOMIC DNA]</scope>
    <source>
        <strain evidence="4">AL-21</strain>
    </source>
</reference>
<keyword evidence="3" id="KW-0575">Peroxidase</keyword>
<feature type="transmembrane region" description="Helical" evidence="1">
    <location>
        <begin position="174"/>
        <end position="196"/>
    </location>
</feature>
<evidence type="ECO:0000313" key="4">
    <source>
        <dbReference type="Proteomes" id="UP000007490"/>
    </source>
</evidence>
<keyword evidence="1" id="KW-1133">Transmembrane helix</keyword>
<dbReference type="AlphaFoldDB" id="F0T6Q0"/>
<evidence type="ECO:0000259" key="2">
    <source>
        <dbReference type="Pfam" id="PF02627"/>
    </source>
</evidence>
<dbReference type="EMBL" id="CP002551">
    <property type="protein sequence ID" value="ADZ08283.1"/>
    <property type="molecule type" value="Genomic_DNA"/>
</dbReference>
<dbReference type="InterPro" id="IPR003779">
    <property type="entry name" value="CMD-like"/>
</dbReference>
<reference evidence="3 4" key="2">
    <citation type="journal article" date="2014" name="Int. J. Syst. Evol. Microbiol.">
        <title>Methanobacterium paludis sp. nov. and a novel strain of Methanobacterium lacus isolated from northern peatlands.</title>
        <authorList>
            <person name="Cadillo-Quiroz H."/>
            <person name="Brauer S.L."/>
            <person name="Goodson N."/>
            <person name="Yavitt J.B."/>
            <person name="Zinder S.H."/>
        </authorList>
    </citation>
    <scope>NUCLEOTIDE SEQUENCE [LARGE SCALE GENOMIC DNA]</scope>
    <source>
        <strain evidence="3 4">AL-21</strain>
    </source>
</reference>
<dbReference type="GO" id="GO:0051920">
    <property type="term" value="F:peroxiredoxin activity"/>
    <property type="evidence" value="ECO:0007669"/>
    <property type="project" value="InterPro"/>
</dbReference>
<accession>F0T6Q0</accession>
<dbReference type="SUPFAM" id="SSF69118">
    <property type="entry name" value="AhpD-like"/>
    <property type="match status" value="1"/>
</dbReference>
<proteinExistence type="predicted"/>
<dbReference type="InterPro" id="IPR029032">
    <property type="entry name" value="AhpD-like"/>
</dbReference>
<evidence type="ECO:0000313" key="3">
    <source>
        <dbReference type="EMBL" id="ADZ08283.1"/>
    </source>
</evidence>
<organism evidence="3 4">
    <name type="scientific">Methanobacterium lacus (strain AL-21)</name>
    <dbReference type="NCBI Taxonomy" id="877455"/>
    <lineage>
        <taxon>Archaea</taxon>
        <taxon>Methanobacteriati</taxon>
        <taxon>Methanobacteriota</taxon>
        <taxon>Methanomada group</taxon>
        <taxon>Methanobacteria</taxon>
        <taxon>Methanobacteriales</taxon>
        <taxon>Methanobacteriaceae</taxon>
        <taxon>Methanobacterium</taxon>
    </lineage>
</organism>
<dbReference type="NCBIfam" id="TIGR00778">
    <property type="entry name" value="ahpD_dom"/>
    <property type="match status" value="1"/>
</dbReference>
<dbReference type="HOGENOM" id="CLU_115251_0_0_2"/>
<evidence type="ECO:0000256" key="1">
    <source>
        <dbReference type="SAM" id="Phobius"/>
    </source>
</evidence>
<gene>
    <name evidence="3" type="ordered locus">Metbo_0030</name>
</gene>
<dbReference type="InterPro" id="IPR004675">
    <property type="entry name" value="AhpD_core"/>
</dbReference>
<dbReference type="Proteomes" id="UP000007490">
    <property type="component" value="Chromosome"/>
</dbReference>
<dbReference type="eggNOG" id="arCOG06151">
    <property type="taxonomic scope" value="Archaea"/>
</dbReference>
<name>F0T6Q0_METLA</name>
<feature type="domain" description="Carboxymuconolactone decarboxylase-like" evidence="2">
    <location>
        <begin position="36"/>
        <end position="100"/>
    </location>
</feature>
<dbReference type="RefSeq" id="WP_013643634.1">
    <property type="nucleotide sequence ID" value="NC_015216.1"/>
</dbReference>
<protein>
    <submittedName>
        <fullName evidence="3">Alkylhydroperoxidase like protein, AhpD family</fullName>
    </submittedName>
</protein>
<dbReference type="Pfam" id="PF02627">
    <property type="entry name" value="CMD"/>
    <property type="match status" value="1"/>
</dbReference>
<dbReference type="KEGG" id="mel:Metbo_0030"/>
<keyword evidence="1" id="KW-0812">Transmembrane</keyword>
<keyword evidence="3" id="KW-0560">Oxidoreductase</keyword>
<dbReference type="OrthoDB" id="70309at2157"/>
<keyword evidence="4" id="KW-1185">Reference proteome</keyword>
<dbReference type="Gene3D" id="1.20.1290.10">
    <property type="entry name" value="AhpD-like"/>
    <property type="match status" value="1"/>
</dbReference>
<keyword evidence="1" id="KW-0472">Membrane</keyword>
<sequence length="206" mass="23604">MNIKEKHKIRNIEPEFGKNLYSVRESYWIFYKGIRTMKYMFEAKRKKELSPKFIERIMLAVTEVNGCEICSYAHTKRALESGMSNEEIKNMLSGIIDDVPTNEVAAVLFAQHYADTRGNPTSESWQRIVDIYGISKANGILGSIRSIMIGNAYGIAWSSFFNRLRSRPDQRSSLLYEVSMMLGIILTPISIIHALISDLFRIPIIN</sequence>
<dbReference type="GeneID" id="10276452"/>